<sequence>MTPTPPLAPSPYLRADDEALALARRLLRIARHAALAWLDPETHAPMTSRVALAADVDGSPILLLSQLSSHTRALGADPRISLLVGETNEGDALNQPRLSLAGSAMGPIAGDADTYERLMRRFTTHHPSARLYGTFSDFSCWRVEIGSAFLNAGFARAYPLGRDDVIDAVDADILTAETRVVDHMNEDHAAVLDGIMARRGSADAGWRIVTLDRRGFELVLDSRVERVEFEEAVASAADFRSAFVALARALDE</sequence>
<dbReference type="PANTHER" id="PTHR13343:SF17">
    <property type="entry name" value="CELLULAR REPRESSOR OF E1A-STIMULATED GENES, ISOFORM A"/>
    <property type="match status" value="1"/>
</dbReference>
<dbReference type="InterPro" id="IPR037119">
    <property type="entry name" value="Haem_oxidase_HugZ-like_sf"/>
</dbReference>
<dbReference type="GO" id="GO:0005737">
    <property type="term" value="C:cytoplasm"/>
    <property type="evidence" value="ECO:0007669"/>
    <property type="project" value="UniProtKB-ARBA"/>
</dbReference>
<dbReference type="RefSeq" id="WP_090961141.1">
    <property type="nucleotide sequence ID" value="NZ_FOOA01000003.1"/>
</dbReference>
<keyword evidence="3" id="KW-1185">Reference proteome</keyword>
<evidence type="ECO:0000313" key="3">
    <source>
        <dbReference type="Proteomes" id="UP000531216"/>
    </source>
</evidence>
<comment type="caution">
    <text evidence="2">The sequence shown here is derived from an EMBL/GenBank/DDBJ whole genome shotgun (WGS) entry which is preliminary data.</text>
</comment>
<evidence type="ECO:0000313" key="2">
    <source>
        <dbReference type="EMBL" id="MBB3935844.1"/>
    </source>
</evidence>
<gene>
    <name evidence="2" type="ORF">GGR05_001988</name>
</gene>
<evidence type="ECO:0000259" key="1">
    <source>
        <dbReference type="Pfam" id="PF10615"/>
    </source>
</evidence>
<dbReference type="Gene3D" id="3.20.180.10">
    <property type="entry name" value="PNP-oxidase-like"/>
    <property type="match status" value="1"/>
</dbReference>
<proteinExistence type="predicted"/>
<dbReference type="SUPFAM" id="SSF50475">
    <property type="entry name" value="FMN-binding split barrel"/>
    <property type="match status" value="1"/>
</dbReference>
<dbReference type="Proteomes" id="UP000531216">
    <property type="component" value="Unassembled WGS sequence"/>
</dbReference>
<dbReference type="PANTHER" id="PTHR13343">
    <property type="entry name" value="CREG1 PROTEIN"/>
    <property type="match status" value="1"/>
</dbReference>
<dbReference type="InterPro" id="IPR019595">
    <property type="entry name" value="DUF2470"/>
</dbReference>
<protein>
    <recommendedName>
        <fullName evidence="1">DUF2470 domain-containing protein</fullName>
    </recommendedName>
</protein>
<dbReference type="OrthoDB" id="9814594at2"/>
<dbReference type="AlphaFoldDB" id="A0A7W6BTP6"/>
<dbReference type="InterPro" id="IPR012349">
    <property type="entry name" value="Split_barrel_FMN-bd"/>
</dbReference>
<name>A0A7W6BTP6_9HYPH</name>
<feature type="domain" description="DUF2470" evidence="1">
    <location>
        <begin position="178"/>
        <end position="246"/>
    </location>
</feature>
<dbReference type="Gene3D" id="2.30.110.10">
    <property type="entry name" value="Electron Transport, Fmn-binding Protein, Chain A"/>
    <property type="match status" value="1"/>
</dbReference>
<dbReference type="Pfam" id="PF10615">
    <property type="entry name" value="DUF2470"/>
    <property type="match status" value="1"/>
</dbReference>
<dbReference type="EMBL" id="JACIDO010000003">
    <property type="protein sequence ID" value="MBB3935844.1"/>
    <property type="molecule type" value="Genomic_DNA"/>
</dbReference>
<accession>A0A7W6BTP6</accession>
<reference evidence="2 3" key="1">
    <citation type="submission" date="2020-08" db="EMBL/GenBank/DDBJ databases">
        <title>Genomic Encyclopedia of Type Strains, Phase IV (KMG-IV): sequencing the most valuable type-strain genomes for metagenomic binning, comparative biology and taxonomic classification.</title>
        <authorList>
            <person name="Goeker M."/>
        </authorList>
    </citation>
    <scope>NUCLEOTIDE SEQUENCE [LARGE SCALE GENOMIC DNA]</scope>
    <source>
        <strain evidence="2 3">DSM 25024</strain>
    </source>
</reference>
<organism evidence="2 3">
    <name type="scientific">Aureimonas phyllosphaerae</name>
    <dbReference type="NCBI Taxonomy" id="1166078"/>
    <lineage>
        <taxon>Bacteria</taxon>
        <taxon>Pseudomonadati</taxon>
        <taxon>Pseudomonadota</taxon>
        <taxon>Alphaproteobacteria</taxon>
        <taxon>Hyphomicrobiales</taxon>
        <taxon>Aurantimonadaceae</taxon>
        <taxon>Aureimonas</taxon>
    </lineage>
</organism>